<dbReference type="EMBL" id="CP001778">
    <property type="protein sequence ID" value="ADD40655.1"/>
    <property type="molecule type" value="Genomic_DNA"/>
</dbReference>
<name>D3Q946_STANL</name>
<dbReference type="AlphaFoldDB" id="D3Q946"/>
<dbReference type="eggNOG" id="COG4976">
    <property type="taxonomic scope" value="Bacteria"/>
</dbReference>
<reference evidence="1 2" key="1">
    <citation type="journal article" date="2009" name="Stand. Genomic Sci.">
        <title>Complete genome sequence of Stackebrandtia nassauensis type strain (LLR-40K-21).</title>
        <authorList>
            <person name="Munk C."/>
            <person name="Lapidus A."/>
            <person name="Copeland A."/>
            <person name="Jando M."/>
            <person name="Mayilraj S."/>
            <person name="Glavina Del Rio T."/>
            <person name="Nolan M."/>
            <person name="Chen F."/>
            <person name="Lucas S."/>
            <person name="Tice H."/>
            <person name="Cheng J.F."/>
            <person name="Han C."/>
            <person name="Detter J.C."/>
            <person name="Bruce D."/>
            <person name="Goodwin L."/>
            <person name="Chain P."/>
            <person name="Pitluck S."/>
            <person name="Goker M."/>
            <person name="Ovchinikova G."/>
            <person name="Pati A."/>
            <person name="Ivanova N."/>
            <person name="Mavromatis K."/>
            <person name="Chen A."/>
            <person name="Palaniappan K."/>
            <person name="Land M."/>
            <person name="Hauser L."/>
            <person name="Chang Y.J."/>
            <person name="Jeffries C.D."/>
            <person name="Bristow J."/>
            <person name="Eisen J.A."/>
            <person name="Markowitz V."/>
            <person name="Hugenholtz P."/>
            <person name="Kyrpides N.C."/>
            <person name="Klenk H.P."/>
        </authorList>
    </citation>
    <scope>NUCLEOTIDE SEQUENCE [LARGE SCALE GENOMIC DNA]</scope>
    <source>
        <strain evidence="2">DSM 44728 / CIP 108903 / NRRL B-16338 / NBRC 102104 / LLR-40K-21</strain>
    </source>
</reference>
<evidence type="ECO:0000313" key="1">
    <source>
        <dbReference type="EMBL" id="ADD40655.1"/>
    </source>
</evidence>
<dbReference type="Gene3D" id="3.40.50.150">
    <property type="entry name" value="Vaccinia Virus protein VP39"/>
    <property type="match status" value="1"/>
</dbReference>
<protein>
    <recommendedName>
        <fullName evidence="3">Methyltransferase type 11</fullName>
    </recommendedName>
</protein>
<organism evidence="1 2">
    <name type="scientific">Stackebrandtia nassauensis (strain DSM 44728 / CIP 108903 / NRRL B-16338 / NBRC 102104 / LLR-40K-21)</name>
    <dbReference type="NCBI Taxonomy" id="446470"/>
    <lineage>
        <taxon>Bacteria</taxon>
        <taxon>Bacillati</taxon>
        <taxon>Actinomycetota</taxon>
        <taxon>Actinomycetes</taxon>
        <taxon>Glycomycetales</taxon>
        <taxon>Glycomycetaceae</taxon>
        <taxon>Stackebrandtia</taxon>
    </lineage>
</organism>
<evidence type="ECO:0008006" key="3">
    <source>
        <dbReference type="Google" id="ProtNLM"/>
    </source>
</evidence>
<dbReference type="HOGENOM" id="CLU_1140672_0_0_11"/>
<gene>
    <name evidence="1" type="ordered locus">Snas_0944</name>
</gene>
<dbReference type="Pfam" id="PF13489">
    <property type="entry name" value="Methyltransf_23"/>
    <property type="match status" value="1"/>
</dbReference>
<dbReference type="Proteomes" id="UP000000844">
    <property type="component" value="Chromosome"/>
</dbReference>
<dbReference type="OrthoDB" id="3284088at2"/>
<dbReference type="STRING" id="446470.Snas_0944"/>
<dbReference type="RefSeq" id="WP_013016226.1">
    <property type="nucleotide sequence ID" value="NC_013947.1"/>
</dbReference>
<dbReference type="KEGG" id="sna:Snas_0944"/>
<evidence type="ECO:0000313" key="2">
    <source>
        <dbReference type="Proteomes" id="UP000000844"/>
    </source>
</evidence>
<sequence length="245" mass="27314">MRTDYTDVFRDSAAVDKYADEVYANGTFSSVVSERQRQWLRGFITEAFDDAPEHHDFACGTGRVARMLDGLVRTSHGYDTSEAMLAKAHALGTPGQLHVIDEDGPLPTSDSRPTLVTMFRLLLNVSDAVRDRALDFAAGMLPDADSGLLVCENHGNARSLRHLRKALGPGETDWFNELSRAEVERLFDRHGFELVTTQGFSLLTQGFYRHAPLKWVAPSLDGLLARTRLGTAFATDVLYVARRRR</sequence>
<keyword evidence="2" id="KW-1185">Reference proteome</keyword>
<proteinExistence type="predicted"/>
<dbReference type="SUPFAM" id="SSF53335">
    <property type="entry name" value="S-adenosyl-L-methionine-dependent methyltransferases"/>
    <property type="match status" value="1"/>
</dbReference>
<dbReference type="InterPro" id="IPR029063">
    <property type="entry name" value="SAM-dependent_MTases_sf"/>
</dbReference>
<accession>D3Q946</accession>